<dbReference type="EMBL" id="VUJX02000007">
    <property type="protein sequence ID" value="KAL0934044.1"/>
    <property type="molecule type" value="Genomic_DNA"/>
</dbReference>
<reference evidence="1 2" key="1">
    <citation type="journal article" date="2020" name="Phytopathology">
        <title>Genome Sequence Resources of Colletotrichum truncatum, C. plurivorum, C. musicola, and C. sojae: Four Species Pathogenic to Soybean (Glycine max).</title>
        <authorList>
            <person name="Rogerio F."/>
            <person name="Boufleur T.R."/>
            <person name="Ciampi-Guillardi M."/>
            <person name="Sukno S.A."/>
            <person name="Thon M.R."/>
            <person name="Massola Junior N.S."/>
            <person name="Baroncelli R."/>
        </authorList>
    </citation>
    <scope>NUCLEOTIDE SEQUENCE [LARGE SCALE GENOMIC DNA]</scope>
    <source>
        <strain evidence="1 2">CMES1059</strain>
    </source>
</reference>
<evidence type="ECO:0000313" key="2">
    <source>
        <dbReference type="Proteomes" id="UP000805649"/>
    </source>
</evidence>
<evidence type="ECO:0000313" key="1">
    <source>
        <dbReference type="EMBL" id="KAL0934044.1"/>
    </source>
</evidence>
<accession>A0ACC3YQ47</accession>
<dbReference type="Proteomes" id="UP000805649">
    <property type="component" value="Unassembled WGS sequence"/>
</dbReference>
<protein>
    <submittedName>
        <fullName evidence="1">Uncharacterized protein</fullName>
    </submittedName>
</protein>
<proteinExistence type="predicted"/>
<name>A0ACC3YQ47_COLTU</name>
<gene>
    <name evidence="1" type="ORF">CTRU02_210843</name>
</gene>
<comment type="caution">
    <text evidence="1">The sequence shown here is derived from an EMBL/GenBank/DDBJ whole genome shotgun (WGS) entry which is preliminary data.</text>
</comment>
<keyword evidence="2" id="KW-1185">Reference proteome</keyword>
<sequence length="518" mass="55300">MAILLSSDRHLRLFQRRLLSYHLRMGSLATARRRKQVPEEGHYQGVSPSTQPSPSLITTTITRTTIFEVAGETRVVVSPLFQTLTFTNPTLVTETSTITVSQRSRNFDKREVVGSVTTNQKAISSTESSHLWKVVPASETTTLRPHFSGASRRHTSNDVMAVTVAGQMSTITIELTVTLTRTGTFVSTATIFNPVFVSTTATPTMTITSFVTTTISITTAASRTSDLSSIAEILPSQGSTSATAIASLTTPTSSRSPVGPSTEVSTISSSASSAPETTVDATTWFSTEPEGSTATGRSLTSTETMVSTRRTPSSTSLPPAPEFSSQPALGPGEIAGVTLGAVSGIALIILIIWLLRRRSKRRQHVHIPDDDYQMTPTETAAAIINSSPLAMDLHDRSRALPSNASGNSSRDGDVRIVIQPMAKRRTQSSSLFPSPKTWPRPPGYTGQAYSFSAGESGDSTPRDPTTWSNASEYGSSGNRDGLLDGGPLNMNGTGGEGHQRAPYVRMGQESERRKGSGL</sequence>
<organism evidence="1 2">
    <name type="scientific">Colletotrichum truncatum</name>
    <name type="common">Anthracnose fungus</name>
    <name type="synonym">Colletotrichum capsici</name>
    <dbReference type="NCBI Taxonomy" id="5467"/>
    <lineage>
        <taxon>Eukaryota</taxon>
        <taxon>Fungi</taxon>
        <taxon>Dikarya</taxon>
        <taxon>Ascomycota</taxon>
        <taxon>Pezizomycotina</taxon>
        <taxon>Sordariomycetes</taxon>
        <taxon>Hypocreomycetidae</taxon>
        <taxon>Glomerellales</taxon>
        <taxon>Glomerellaceae</taxon>
        <taxon>Colletotrichum</taxon>
        <taxon>Colletotrichum truncatum species complex</taxon>
    </lineage>
</organism>